<dbReference type="SUPFAM" id="SSF57701">
    <property type="entry name" value="Zn2/Cys6 DNA-binding domain"/>
    <property type="match status" value="1"/>
</dbReference>
<keyword evidence="5" id="KW-1185">Reference proteome</keyword>
<dbReference type="Gene3D" id="4.10.240.10">
    <property type="entry name" value="Zn(2)-C6 fungal-type DNA-binding domain"/>
    <property type="match status" value="1"/>
</dbReference>
<dbReference type="GO" id="GO:0001228">
    <property type="term" value="F:DNA-binding transcription activator activity, RNA polymerase II-specific"/>
    <property type="evidence" value="ECO:0007669"/>
    <property type="project" value="TreeGrafter"/>
</dbReference>
<evidence type="ECO:0000256" key="2">
    <source>
        <dbReference type="SAM" id="MobiDB-lite"/>
    </source>
</evidence>
<dbReference type="InterPro" id="IPR053157">
    <property type="entry name" value="Sterol_Uptake_Regulator"/>
</dbReference>
<dbReference type="InterPro" id="IPR001138">
    <property type="entry name" value="Zn2Cys6_DnaBD"/>
</dbReference>
<feature type="compositionally biased region" description="Polar residues" evidence="2">
    <location>
        <begin position="96"/>
        <end position="108"/>
    </location>
</feature>
<dbReference type="PANTHER" id="PTHR47784:SF5">
    <property type="entry name" value="STEROL UPTAKE CONTROL PROTEIN 2"/>
    <property type="match status" value="1"/>
</dbReference>
<feature type="domain" description="Zn(2)-C6 fungal-type" evidence="3">
    <location>
        <begin position="12"/>
        <end position="41"/>
    </location>
</feature>
<dbReference type="Proteomes" id="UP000800038">
    <property type="component" value="Unassembled WGS sequence"/>
</dbReference>
<dbReference type="PROSITE" id="PS50048">
    <property type="entry name" value="ZN2_CY6_FUNGAL_2"/>
    <property type="match status" value="1"/>
</dbReference>
<reference evidence="4" key="1">
    <citation type="journal article" date="2020" name="Stud. Mycol.">
        <title>101 Dothideomycetes genomes: a test case for predicting lifestyles and emergence of pathogens.</title>
        <authorList>
            <person name="Haridas S."/>
            <person name="Albert R."/>
            <person name="Binder M."/>
            <person name="Bloem J."/>
            <person name="Labutti K."/>
            <person name="Salamov A."/>
            <person name="Andreopoulos B."/>
            <person name="Baker S."/>
            <person name="Barry K."/>
            <person name="Bills G."/>
            <person name="Bluhm B."/>
            <person name="Cannon C."/>
            <person name="Castanera R."/>
            <person name="Culley D."/>
            <person name="Daum C."/>
            <person name="Ezra D."/>
            <person name="Gonzalez J."/>
            <person name="Henrissat B."/>
            <person name="Kuo A."/>
            <person name="Liang C."/>
            <person name="Lipzen A."/>
            <person name="Lutzoni F."/>
            <person name="Magnuson J."/>
            <person name="Mondo S."/>
            <person name="Nolan M."/>
            <person name="Ohm R."/>
            <person name="Pangilinan J."/>
            <person name="Park H.-J."/>
            <person name="Ramirez L."/>
            <person name="Alfaro M."/>
            <person name="Sun H."/>
            <person name="Tritt A."/>
            <person name="Yoshinaga Y."/>
            <person name="Zwiers L.-H."/>
            <person name="Turgeon B."/>
            <person name="Goodwin S."/>
            <person name="Spatafora J."/>
            <person name="Crous P."/>
            <person name="Grigoriev I."/>
        </authorList>
    </citation>
    <scope>NUCLEOTIDE SEQUENCE</scope>
    <source>
        <strain evidence="4">CBS 161.51</strain>
    </source>
</reference>
<proteinExistence type="predicted"/>
<evidence type="ECO:0000313" key="5">
    <source>
        <dbReference type="Proteomes" id="UP000800038"/>
    </source>
</evidence>
<dbReference type="PROSITE" id="PS00463">
    <property type="entry name" value="ZN2_CY6_FUNGAL_1"/>
    <property type="match status" value="1"/>
</dbReference>
<keyword evidence="1" id="KW-0539">Nucleus</keyword>
<dbReference type="SMART" id="SM00066">
    <property type="entry name" value="GAL4"/>
    <property type="match status" value="1"/>
</dbReference>
<gene>
    <name evidence="4" type="ORF">EJ02DRAFT_340265</name>
</gene>
<accession>A0A6A5SZB8</accession>
<name>A0A6A5SZB8_9PLEO</name>
<feature type="compositionally biased region" description="Low complexity" evidence="2">
    <location>
        <begin position="71"/>
        <end position="87"/>
    </location>
</feature>
<dbReference type="EMBL" id="ML976014">
    <property type="protein sequence ID" value="KAF1944719.1"/>
    <property type="molecule type" value="Genomic_DNA"/>
</dbReference>
<feature type="region of interest" description="Disordered" evidence="2">
    <location>
        <begin position="46"/>
        <end position="114"/>
    </location>
</feature>
<dbReference type="InterPro" id="IPR036864">
    <property type="entry name" value="Zn2-C6_fun-type_DNA-bd_sf"/>
</dbReference>
<dbReference type="GO" id="GO:0008270">
    <property type="term" value="F:zinc ion binding"/>
    <property type="evidence" value="ECO:0007669"/>
    <property type="project" value="InterPro"/>
</dbReference>
<evidence type="ECO:0000259" key="3">
    <source>
        <dbReference type="PROSITE" id="PS50048"/>
    </source>
</evidence>
<evidence type="ECO:0000256" key="1">
    <source>
        <dbReference type="ARBA" id="ARBA00023242"/>
    </source>
</evidence>
<dbReference type="AlphaFoldDB" id="A0A6A5SZB8"/>
<dbReference type="OrthoDB" id="3546279at2759"/>
<evidence type="ECO:0000313" key="4">
    <source>
        <dbReference type="EMBL" id="KAF1944719.1"/>
    </source>
</evidence>
<dbReference type="Pfam" id="PF00172">
    <property type="entry name" value="Zn_clus"/>
    <property type="match status" value="1"/>
</dbReference>
<protein>
    <recommendedName>
        <fullName evidence="3">Zn(2)-C6 fungal-type domain-containing protein</fullName>
    </recommendedName>
</protein>
<dbReference type="PANTHER" id="PTHR47784">
    <property type="entry name" value="STEROL UPTAKE CONTROL PROTEIN 2"/>
    <property type="match status" value="1"/>
</dbReference>
<sequence length="530" mass="59713">MPRLGHKKSRLGCRQCKTRHVKCDELKPCSSCARHGVPCSLITWDPDAPPSPAPAASAGSSSTSGRAYQPSTDQSGSSSTSSTSSPSLLIDHALNPLTTPSEPRTSVSAVAEKELPASQEDEFPFLTRFMHRDEASQSDIWLRDLELLHHWTTEAYGELSQREDMRQVWMIDGPQQAVKHAFMMHEILAFAAFHKAHKEKELEKCAEYYAFGVHHQDLAIRGIRERLHNVTTHEAAAIVATSTLLTLSVFASTGFEAKFAFTATTQDAIDGIVNIFNLMQGMGNVLALAQKQVMESFLAPMFKDSVESIPSQPMLQELLQHIPTLVTFVEGKRDLSEHDRKLYLDTIAHFNPGLQMSMPPRVDNRELRFLFFWPLHLSSTFLSYVRQRQPGALVILMYYTTILYASEPRYFFMEGWSERLMKSLYEGVDQSWVSVIQWPISFLNQVASWTMFTNFLRYKEGASMHTPYTKQPPVSIPHRQPHVGPSQPYEHSSGIPYAQQMLATIPAEDQKPRSRMFANCNSVPSTDDAA</sequence>
<organism evidence="4 5">
    <name type="scientific">Clathrospora elynae</name>
    <dbReference type="NCBI Taxonomy" id="706981"/>
    <lineage>
        <taxon>Eukaryota</taxon>
        <taxon>Fungi</taxon>
        <taxon>Dikarya</taxon>
        <taxon>Ascomycota</taxon>
        <taxon>Pezizomycotina</taxon>
        <taxon>Dothideomycetes</taxon>
        <taxon>Pleosporomycetidae</taxon>
        <taxon>Pleosporales</taxon>
        <taxon>Diademaceae</taxon>
        <taxon>Clathrospora</taxon>
    </lineage>
</organism>